<dbReference type="InterPro" id="IPR002932">
    <property type="entry name" value="Glu_synthdom"/>
</dbReference>
<reference evidence="5" key="1">
    <citation type="journal article" date="2015" name="Int. J. Syst. Evol. Microbiol.">
        <title>Rhizobium alvei sp. nov., isolated from a freshwater river.</title>
        <authorList>
            <person name="Sheu S.Y."/>
            <person name="Huang H.W."/>
            <person name="Young C.C."/>
            <person name="Chen W.M."/>
        </authorList>
    </citation>
    <scope>NUCLEOTIDE SEQUENCE</scope>
    <source>
        <strain evidence="5">TNR-22</strain>
    </source>
</reference>
<feature type="domain" description="Glutamate synthase" evidence="4">
    <location>
        <begin position="166"/>
        <end position="480"/>
    </location>
</feature>
<keyword evidence="6" id="KW-1185">Reference proteome</keyword>
<dbReference type="EMBL" id="JAUOZU010000003">
    <property type="protein sequence ID" value="MDO6963109.1"/>
    <property type="molecule type" value="Genomic_DNA"/>
</dbReference>
<dbReference type="SUPFAM" id="SSF51395">
    <property type="entry name" value="FMN-linked oxidoreductases"/>
    <property type="match status" value="1"/>
</dbReference>
<keyword evidence="5" id="KW-0560">Oxidoreductase</keyword>
<evidence type="ECO:0000256" key="2">
    <source>
        <dbReference type="PIRNR" id="PIRNR006429"/>
    </source>
</evidence>
<dbReference type="PIRSF" id="PIRSF500060">
    <property type="entry name" value="UCP500060"/>
    <property type="match status" value="1"/>
</dbReference>
<dbReference type="InterPro" id="IPR027283">
    <property type="entry name" value="YerD"/>
</dbReference>
<organism evidence="5 6">
    <name type="scientific">Rhizobium alvei</name>
    <dbReference type="NCBI Taxonomy" id="1132659"/>
    <lineage>
        <taxon>Bacteria</taxon>
        <taxon>Pseudomonadati</taxon>
        <taxon>Pseudomonadota</taxon>
        <taxon>Alphaproteobacteria</taxon>
        <taxon>Hyphomicrobiales</taxon>
        <taxon>Rhizobiaceae</taxon>
        <taxon>Rhizobium/Agrobacterium group</taxon>
        <taxon>Rhizobium</taxon>
    </lineage>
</organism>
<evidence type="ECO:0000313" key="5">
    <source>
        <dbReference type="EMBL" id="MDO6963109.1"/>
    </source>
</evidence>
<reference evidence="5" key="2">
    <citation type="submission" date="2023-07" db="EMBL/GenBank/DDBJ databases">
        <authorList>
            <person name="Shen H."/>
        </authorList>
    </citation>
    <scope>NUCLEOTIDE SEQUENCE</scope>
    <source>
        <strain evidence="5">TNR-22</strain>
    </source>
</reference>
<evidence type="ECO:0000313" key="6">
    <source>
        <dbReference type="Proteomes" id="UP001174932"/>
    </source>
</evidence>
<dbReference type="PIRSF" id="PIRSF006429">
    <property type="entry name" value="GOGAT_lg_2"/>
    <property type="match status" value="1"/>
</dbReference>
<feature type="transmembrane region" description="Helical" evidence="3">
    <location>
        <begin position="12"/>
        <end position="31"/>
    </location>
</feature>
<evidence type="ECO:0000256" key="1">
    <source>
        <dbReference type="ARBA" id="ARBA00009716"/>
    </source>
</evidence>
<gene>
    <name evidence="5" type="ORF">Q4481_04015</name>
</gene>
<dbReference type="Gene3D" id="3.20.20.70">
    <property type="entry name" value="Aldolase class I"/>
    <property type="match status" value="1"/>
</dbReference>
<dbReference type="PANTHER" id="PTHR43819">
    <property type="entry name" value="ARCHAEAL-TYPE GLUTAMATE SYNTHASE [NADPH]"/>
    <property type="match status" value="1"/>
</dbReference>
<dbReference type="GO" id="GO:0016491">
    <property type="term" value="F:oxidoreductase activity"/>
    <property type="evidence" value="ECO:0007669"/>
    <property type="project" value="UniProtKB-KW"/>
</dbReference>
<dbReference type="PANTHER" id="PTHR43819:SF1">
    <property type="entry name" value="ARCHAEAL-TYPE GLUTAMATE SYNTHASE [NADPH]"/>
    <property type="match status" value="1"/>
</dbReference>
<dbReference type="Pfam" id="PF01645">
    <property type="entry name" value="Glu_synthase"/>
    <property type="match status" value="1"/>
</dbReference>
<dbReference type="RefSeq" id="WP_304374999.1">
    <property type="nucleotide sequence ID" value="NZ_JAUOZU010000003.1"/>
</dbReference>
<accession>A0ABT8YHE5</accession>
<dbReference type="EC" id="1.4.-.-" evidence="5"/>
<evidence type="ECO:0000256" key="3">
    <source>
        <dbReference type="SAM" id="Phobius"/>
    </source>
</evidence>
<feature type="transmembrane region" description="Helical" evidence="3">
    <location>
        <begin position="37"/>
        <end position="58"/>
    </location>
</feature>
<comment type="similarity">
    <text evidence="1 2">Belongs to the glutamate synthase family.</text>
</comment>
<dbReference type="InterPro" id="IPR013785">
    <property type="entry name" value="Aldolase_TIM"/>
</dbReference>
<evidence type="ECO:0000259" key="4">
    <source>
        <dbReference type="Pfam" id="PF01645"/>
    </source>
</evidence>
<proteinExistence type="inferred from homology"/>
<keyword evidence="3" id="KW-1133">Transmembrane helix</keyword>
<protein>
    <submittedName>
        <fullName evidence="5">FMN-binding glutamate synthase family protein</fullName>
        <ecNumber evidence="5">1.4.-.-</ecNumber>
    </submittedName>
</protein>
<dbReference type="CDD" id="cd02808">
    <property type="entry name" value="GltS_FMN"/>
    <property type="match status" value="1"/>
</dbReference>
<keyword evidence="3" id="KW-0812">Transmembrane</keyword>
<dbReference type="Proteomes" id="UP001174932">
    <property type="component" value="Unassembled WGS sequence"/>
</dbReference>
<comment type="caution">
    <text evidence="5">The sequence shown here is derived from an EMBL/GenBank/DDBJ whole genome shotgun (WGS) entry which is preliminary data.</text>
</comment>
<name>A0ABT8YHE5_9HYPH</name>
<dbReference type="InterPro" id="IPR024188">
    <property type="entry name" value="GltB"/>
</dbReference>
<keyword evidence="3" id="KW-0472">Membrane</keyword>
<sequence>MQNIRVFLTARYLPMTISIILAVLLAILIVFDRALYGFLIVPFFIAAFLTAVGIHDLLQKRHSILRNYPIAGHARFIMEDLRPKIRQYFFEGEKDGRPFPRDKRSLAYQRAKGQLDKRPFGTEYDVYEPRYEWISHSLAPTRLESHDFRVRVGGPDCTKPYDASVLNISAMSFGSLSAAAIRALNRGAVMGGFYHDTGEGGLSPYHRENGGDIVWEIGSGYFGCRHPDGSFSPERFAETAAFDQIKMIEIKLSQGAKPGHGGVLPAAKISEEVSRIRGIPMGKDCVSPAAHPAFSTPLELMAFIAQLRRLSEGKPVGFKLCIGHAHEFLAIVKAMLETGITPDFIVVDGKEGGTGAAPSEYIDHIGMPLREGLAFVHNALVGAGLREKIRIGASGMIISAFDMARVMALGADWCNMARGFMFAIGCIQSQACHTDLCPVGVATQDPDRQKALVVPDKATRVAQFHAKTLEALAEVVAGCGLHHPSEFRPFHFHKRINHSQVTTFTHLYPPLRPGELLEGTDDVRFRIPWQIAQADTFKAA</sequence>